<accession>A0A0A9G0H3</accession>
<reference evidence="1" key="2">
    <citation type="journal article" date="2015" name="Data Brief">
        <title>Shoot transcriptome of the giant reed, Arundo donax.</title>
        <authorList>
            <person name="Barrero R.A."/>
            <person name="Guerrero F.D."/>
            <person name="Moolhuijzen P."/>
            <person name="Goolsby J.A."/>
            <person name="Tidwell J."/>
            <person name="Bellgard S.E."/>
            <person name="Bellgard M.I."/>
        </authorList>
    </citation>
    <scope>NUCLEOTIDE SEQUENCE</scope>
    <source>
        <tissue evidence="1">Shoot tissue taken approximately 20 cm above the soil surface</tissue>
    </source>
</reference>
<organism evidence="1">
    <name type="scientific">Arundo donax</name>
    <name type="common">Giant reed</name>
    <name type="synonym">Donax arundinaceus</name>
    <dbReference type="NCBI Taxonomy" id="35708"/>
    <lineage>
        <taxon>Eukaryota</taxon>
        <taxon>Viridiplantae</taxon>
        <taxon>Streptophyta</taxon>
        <taxon>Embryophyta</taxon>
        <taxon>Tracheophyta</taxon>
        <taxon>Spermatophyta</taxon>
        <taxon>Magnoliopsida</taxon>
        <taxon>Liliopsida</taxon>
        <taxon>Poales</taxon>
        <taxon>Poaceae</taxon>
        <taxon>PACMAD clade</taxon>
        <taxon>Arundinoideae</taxon>
        <taxon>Arundineae</taxon>
        <taxon>Arundo</taxon>
    </lineage>
</organism>
<reference evidence="1" key="1">
    <citation type="submission" date="2014-09" db="EMBL/GenBank/DDBJ databases">
        <authorList>
            <person name="Magalhaes I.L.F."/>
            <person name="Oliveira U."/>
            <person name="Santos F.R."/>
            <person name="Vidigal T.H.D.A."/>
            <person name="Brescovit A.D."/>
            <person name="Santos A.J."/>
        </authorList>
    </citation>
    <scope>NUCLEOTIDE SEQUENCE</scope>
    <source>
        <tissue evidence="1">Shoot tissue taken approximately 20 cm above the soil surface</tissue>
    </source>
</reference>
<protein>
    <submittedName>
        <fullName evidence="1">Uncharacterized protein</fullName>
    </submittedName>
</protein>
<sequence length="54" mass="6111">MLTFMLSLSQNSPFYLTTFLKMKQHVSMDLVQLRMVKVAHIQAAPIRICVSVSG</sequence>
<dbReference type="EMBL" id="GBRH01180907">
    <property type="protein sequence ID" value="JAE16989.1"/>
    <property type="molecule type" value="Transcribed_RNA"/>
</dbReference>
<proteinExistence type="predicted"/>
<name>A0A0A9G0H3_ARUDO</name>
<dbReference type="AlphaFoldDB" id="A0A0A9G0H3"/>
<evidence type="ECO:0000313" key="1">
    <source>
        <dbReference type="EMBL" id="JAE16989.1"/>
    </source>
</evidence>